<feature type="transmembrane region" description="Helical" evidence="2">
    <location>
        <begin position="173"/>
        <end position="193"/>
    </location>
</feature>
<keyword evidence="2" id="KW-0812">Transmembrane</keyword>
<keyword evidence="4" id="KW-1185">Reference proteome</keyword>
<evidence type="ECO:0000256" key="2">
    <source>
        <dbReference type="SAM" id="Phobius"/>
    </source>
</evidence>
<dbReference type="EMBL" id="CM029042">
    <property type="protein sequence ID" value="KAG2619071.1"/>
    <property type="molecule type" value="Genomic_DNA"/>
</dbReference>
<feature type="transmembrane region" description="Helical" evidence="2">
    <location>
        <begin position="140"/>
        <end position="161"/>
    </location>
</feature>
<feature type="compositionally biased region" description="Low complexity" evidence="1">
    <location>
        <begin position="1"/>
        <end position="10"/>
    </location>
</feature>
<evidence type="ECO:0000256" key="1">
    <source>
        <dbReference type="SAM" id="MobiDB-lite"/>
    </source>
</evidence>
<sequence>MATHPTSPAASSPPHPSAVTVATPLLTNTKQAPPQTRRTIPALRIAALVMALFLFLGSVWLSSAANAAFISSRWAYGVGSHVTAVTKDFALLASVSVGLGLHAMILIGISRFWRRGSRKVRDSENGEAGGDGGHENYDAALVPTAVAFLVIAIGLLIQLFAPVIGHITVDTVLVVSSIIFCFVTAPTFFILLVREICCGRETSDLNWFILKSCSSDISRCTFTHVHSFINLSVYYLAHR</sequence>
<keyword evidence="2" id="KW-0472">Membrane</keyword>
<feature type="transmembrane region" description="Helical" evidence="2">
    <location>
        <begin position="45"/>
        <end position="69"/>
    </location>
</feature>
<dbReference type="AlphaFoldDB" id="A0A8T0U4L6"/>
<feature type="region of interest" description="Disordered" evidence="1">
    <location>
        <begin position="1"/>
        <end position="20"/>
    </location>
</feature>
<protein>
    <submittedName>
        <fullName evidence="3">Uncharacterized protein</fullName>
    </submittedName>
</protein>
<evidence type="ECO:0000313" key="4">
    <source>
        <dbReference type="Proteomes" id="UP000823388"/>
    </source>
</evidence>
<dbReference type="Proteomes" id="UP000823388">
    <property type="component" value="Chromosome 3N"/>
</dbReference>
<gene>
    <name evidence="3" type="ORF">PVAP13_3NG140775</name>
</gene>
<feature type="transmembrane region" description="Helical" evidence="2">
    <location>
        <begin position="89"/>
        <end position="109"/>
    </location>
</feature>
<accession>A0A8T0U4L6</accession>
<organism evidence="3 4">
    <name type="scientific">Panicum virgatum</name>
    <name type="common">Blackwell switchgrass</name>
    <dbReference type="NCBI Taxonomy" id="38727"/>
    <lineage>
        <taxon>Eukaryota</taxon>
        <taxon>Viridiplantae</taxon>
        <taxon>Streptophyta</taxon>
        <taxon>Embryophyta</taxon>
        <taxon>Tracheophyta</taxon>
        <taxon>Spermatophyta</taxon>
        <taxon>Magnoliopsida</taxon>
        <taxon>Liliopsida</taxon>
        <taxon>Poales</taxon>
        <taxon>Poaceae</taxon>
        <taxon>PACMAD clade</taxon>
        <taxon>Panicoideae</taxon>
        <taxon>Panicodae</taxon>
        <taxon>Paniceae</taxon>
        <taxon>Panicinae</taxon>
        <taxon>Panicum</taxon>
        <taxon>Panicum sect. Hiantes</taxon>
    </lineage>
</organism>
<reference evidence="3" key="1">
    <citation type="submission" date="2020-05" db="EMBL/GenBank/DDBJ databases">
        <title>WGS assembly of Panicum virgatum.</title>
        <authorList>
            <person name="Lovell J.T."/>
            <person name="Jenkins J."/>
            <person name="Shu S."/>
            <person name="Juenger T.E."/>
            <person name="Schmutz J."/>
        </authorList>
    </citation>
    <scope>NUCLEOTIDE SEQUENCE</scope>
    <source>
        <strain evidence="3">AP13</strain>
    </source>
</reference>
<keyword evidence="2" id="KW-1133">Transmembrane helix</keyword>
<evidence type="ECO:0000313" key="3">
    <source>
        <dbReference type="EMBL" id="KAG2619071.1"/>
    </source>
</evidence>
<proteinExistence type="predicted"/>
<comment type="caution">
    <text evidence="3">The sequence shown here is derived from an EMBL/GenBank/DDBJ whole genome shotgun (WGS) entry which is preliminary data.</text>
</comment>
<name>A0A8T0U4L6_PANVG</name>